<dbReference type="InterPro" id="IPR011528">
    <property type="entry name" value="NERD"/>
</dbReference>
<keyword evidence="3" id="KW-1185">Reference proteome</keyword>
<proteinExistence type="predicted"/>
<accession>A0AA41XA95</accession>
<dbReference type="Proteomes" id="UP001156102">
    <property type="component" value="Unassembled WGS sequence"/>
</dbReference>
<sequence>MIVKERQVPLRLLKLAALQRRLPEGHTKLQGVAADLARSSAGYRGEESVDHYLKFLPCDAYLILHDLRLPGTHGFFQMDTLILCSSTLIVLEVKNIAGEVYFENSFEQMIRSSERGQEVFQNPLLQAERQAWQLREWLKRNEYRDVPVEFLVVLANERSLVRADTKLERVIRSASLPGRIERMNVGRHLSAEELLGLSRQLVESDQPADVDVLQRFLIKRGDLLTGVHCPACAGLPMQYRWRSWHCLRCGWKSKDAHVAAIHDYGLLWSSQVKNAQIRTFLQLDCDQLTRRLLADMKLPYEGERKSRVYFIDKFEKV</sequence>
<name>A0AA41XA95_9BACI</name>
<organism evidence="2 3">
    <name type="scientific">Ectobacillus ponti</name>
    <dbReference type="NCBI Taxonomy" id="2961894"/>
    <lineage>
        <taxon>Bacteria</taxon>
        <taxon>Bacillati</taxon>
        <taxon>Bacillota</taxon>
        <taxon>Bacilli</taxon>
        <taxon>Bacillales</taxon>
        <taxon>Bacillaceae</taxon>
        <taxon>Ectobacillus</taxon>
    </lineage>
</organism>
<dbReference type="AlphaFoldDB" id="A0AA41XA95"/>
<comment type="caution">
    <text evidence="2">The sequence shown here is derived from an EMBL/GenBank/DDBJ whole genome shotgun (WGS) entry which is preliminary data.</text>
</comment>
<dbReference type="EMBL" id="JANCLT010000003">
    <property type="protein sequence ID" value="MCP8968326.1"/>
    <property type="molecule type" value="Genomic_DNA"/>
</dbReference>
<reference evidence="2" key="1">
    <citation type="submission" date="2022-07" db="EMBL/GenBank/DDBJ databases">
        <authorList>
            <person name="Li W.-J."/>
            <person name="Deng Q.-Q."/>
        </authorList>
    </citation>
    <scope>NUCLEOTIDE SEQUENCE</scope>
    <source>
        <strain evidence="2">SYSU M60031</strain>
    </source>
</reference>
<gene>
    <name evidence="2" type="ORF">NK662_07195</name>
</gene>
<feature type="domain" description="NERD" evidence="1">
    <location>
        <begin position="41"/>
        <end position="157"/>
    </location>
</feature>
<evidence type="ECO:0000313" key="2">
    <source>
        <dbReference type="EMBL" id="MCP8968326.1"/>
    </source>
</evidence>
<evidence type="ECO:0000259" key="1">
    <source>
        <dbReference type="PROSITE" id="PS50965"/>
    </source>
</evidence>
<evidence type="ECO:0000313" key="3">
    <source>
        <dbReference type="Proteomes" id="UP001156102"/>
    </source>
</evidence>
<dbReference type="Pfam" id="PF08378">
    <property type="entry name" value="NERD"/>
    <property type="match status" value="1"/>
</dbReference>
<protein>
    <submittedName>
        <fullName evidence="2">NERD domain-containing protein</fullName>
    </submittedName>
</protein>
<dbReference type="RefSeq" id="WP_254758238.1">
    <property type="nucleotide sequence ID" value="NZ_JANCLT010000003.1"/>
</dbReference>
<dbReference type="PROSITE" id="PS50965">
    <property type="entry name" value="NERD"/>
    <property type="match status" value="1"/>
</dbReference>